<sequence>MDTGFLLTSLPMMALATRWWFPMKVTLSMEFCTHCKIMN</sequence>
<dbReference type="Proteomes" id="UP000675880">
    <property type="component" value="Unassembled WGS sequence"/>
</dbReference>
<organism evidence="1 2">
    <name type="scientific">Nitrospira defluvii</name>
    <dbReference type="NCBI Taxonomy" id="330214"/>
    <lineage>
        <taxon>Bacteria</taxon>
        <taxon>Pseudomonadati</taxon>
        <taxon>Nitrospirota</taxon>
        <taxon>Nitrospiria</taxon>
        <taxon>Nitrospirales</taxon>
        <taxon>Nitrospiraceae</taxon>
        <taxon>Nitrospira</taxon>
    </lineage>
</organism>
<protein>
    <submittedName>
        <fullName evidence="1">Uncharacterized protein</fullName>
    </submittedName>
</protein>
<gene>
    <name evidence="1" type="ORF">NSPZN2_100426</name>
</gene>
<accession>A0ABM8R4J0</accession>
<keyword evidence="2" id="KW-1185">Reference proteome</keyword>
<evidence type="ECO:0000313" key="1">
    <source>
        <dbReference type="EMBL" id="CAE6732451.1"/>
    </source>
</evidence>
<comment type="caution">
    <text evidence="1">The sequence shown here is derived from an EMBL/GenBank/DDBJ whole genome shotgun (WGS) entry which is preliminary data.</text>
</comment>
<proteinExistence type="predicted"/>
<dbReference type="EMBL" id="CAJNBJ010000002">
    <property type="protein sequence ID" value="CAE6732451.1"/>
    <property type="molecule type" value="Genomic_DNA"/>
</dbReference>
<reference evidence="1 2" key="1">
    <citation type="submission" date="2021-02" db="EMBL/GenBank/DDBJ databases">
        <authorList>
            <person name="Han P."/>
        </authorList>
    </citation>
    <scope>NUCLEOTIDE SEQUENCE [LARGE SCALE GENOMIC DNA]</scope>
    <source>
        <strain evidence="1">Candidatus Nitrospira sp. ZN2</strain>
    </source>
</reference>
<evidence type="ECO:0000313" key="2">
    <source>
        <dbReference type="Proteomes" id="UP000675880"/>
    </source>
</evidence>
<name>A0ABM8R4J0_9BACT</name>